<dbReference type="Proteomes" id="UP001589610">
    <property type="component" value="Unassembled WGS sequence"/>
</dbReference>
<dbReference type="Gene3D" id="3.40.50.2300">
    <property type="match status" value="1"/>
</dbReference>
<keyword evidence="11" id="KW-1185">Reference proteome</keyword>
<evidence type="ECO:0000256" key="6">
    <source>
        <dbReference type="PROSITE-ProRule" id="PRU00169"/>
    </source>
</evidence>
<keyword evidence="4 7" id="KW-0238">DNA-binding</keyword>
<dbReference type="InterPro" id="IPR039420">
    <property type="entry name" value="WalR-like"/>
</dbReference>
<dbReference type="Gene3D" id="1.10.10.10">
    <property type="entry name" value="Winged helix-like DNA-binding domain superfamily/Winged helix DNA-binding domain"/>
    <property type="match status" value="1"/>
</dbReference>
<feature type="DNA-binding region" description="OmpR/PhoB-type" evidence="7">
    <location>
        <begin position="139"/>
        <end position="238"/>
    </location>
</feature>
<dbReference type="InterPro" id="IPR011006">
    <property type="entry name" value="CheY-like_superfamily"/>
</dbReference>
<dbReference type="InterPro" id="IPR036388">
    <property type="entry name" value="WH-like_DNA-bd_sf"/>
</dbReference>
<feature type="domain" description="Response regulatory" evidence="8">
    <location>
        <begin position="3"/>
        <end position="116"/>
    </location>
</feature>
<feature type="modified residue" description="4-aspartylphosphate" evidence="6">
    <location>
        <position position="52"/>
    </location>
</feature>
<dbReference type="PANTHER" id="PTHR48111">
    <property type="entry name" value="REGULATOR OF RPOS"/>
    <property type="match status" value="1"/>
</dbReference>
<dbReference type="InterPro" id="IPR001867">
    <property type="entry name" value="OmpR/PhoB-type_DNA-bd"/>
</dbReference>
<evidence type="ECO:0000256" key="2">
    <source>
        <dbReference type="ARBA" id="ARBA00023012"/>
    </source>
</evidence>
<keyword evidence="3" id="KW-0805">Transcription regulation</keyword>
<evidence type="ECO:0000256" key="4">
    <source>
        <dbReference type="ARBA" id="ARBA00023125"/>
    </source>
</evidence>
<dbReference type="InterPro" id="IPR001789">
    <property type="entry name" value="Sig_transdc_resp-reg_receiver"/>
</dbReference>
<dbReference type="Gene3D" id="6.10.250.690">
    <property type="match status" value="1"/>
</dbReference>
<evidence type="ECO:0000256" key="1">
    <source>
        <dbReference type="ARBA" id="ARBA00022553"/>
    </source>
</evidence>
<proteinExistence type="predicted"/>
<dbReference type="Pfam" id="PF00486">
    <property type="entry name" value="Trans_reg_C"/>
    <property type="match status" value="1"/>
</dbReference>
<dbReference type="RefSeq" id="WP_344744913.1">
    <property type="nucleotide sequence ID" value="NZ_BAAAWW010000054.1"/>
</dbReference>
<evidence type="ECO:0000256" key="3">
    <source>
        <dbReference type="ARBA" id="ARBA00023015"/>
    </source>
</evidence>
<dbReference type="SMART" id="SM00862">
    <property type="entry name" value="Trans_reg_C"/>
    <property type="match status" value="1"/>
</dbReference>
<dbReference type="SUPFAM" id="SSF46894">
    <property type="entry name" value="C-terminal effector domain of the bipartite response regulators"/>
    <property type="match status" value="1"/>
</dbReference>
<dbReference type="CDD" id="cd17574">
    <property type="entry name" value="REC_OmpR"/>
    <property type="match status" value="1"/>
</dbReference>
<evidence type="ECO:0000259" key="8">
    <source>
        <dbReference type="PROSITE" id="PS50110"/>
    </source>
</evidence>
<dbReference type="EMBL" id="JBHMBS010000006">
    <property type="protein sequence ID" value="MFB9676773.1"/>
    <property type="molecule type" value="Genomic_DNA"/>
</dbReference>
<protein>
    <submittedName>
        <fullName evidence="10">Response regulator transcription factor</fullName>
    </submittedName>
</protein>
<keyword evidence="5" id="KW-0804">Transcription</keyword>
<dbReference type="PROSITE" id="PS50110">
    <property type="entry name" value="RESPONSE_REGULATORY"/>
    <property type="match status" value="1"/>
</dbReference>
<evidence type="ECO:0000313" key="11">
    <source>
        <dbReference type="Proteomes" id="UP001589610"/>
    </source>
</evidence>
<organism evidence="10 11">
    <name type="scientific">Streptosporangium vulgare</name>
    <dbReference type="NCBI Taxonomy" id="46190"/>
    <lineage>
        <taxon>Bacteria</taxon>
        <taxon>Bacillati</taxon>
        <taxon>Actinomycetota</taxon>
        <taxon>Actinomycetes</taxon>
        <taxon>Streptosporangiales</taxon>
        <taxon>Streptosporangiaceae</taxon>
        <taxon>Streptosporangium</taxon>
    </lineage>
</organism>
<dbReference type="CDD" id="cd00383">
    <property type="entry name" value="trans_reg_C"/>
    <property type="match status" value="1"/>
</dbReference>
<feature type="domain" description="OmpR/PhoB-type" evidence="9">
    <location>
        <begin position="139"/>
        <end position="238"/>
    </location>
</feature>
<gene>
    <name evidence="10" type="ORF">ACFFRH_14900</name>
</gene>
<dbReference type="PANTHER" id="PTHR48111:SF21">
    <property type="entry name" value="DNA-BINDING DUAL MASTER TRANSCRIPTIONAL REGULATOR RPAA"/>
    <property type="match status" value="1"/>
</dbReference>
<keyword evidence="1 6" id="KW-0597">Phosphoprotein</keyword>
<evidence type="ECO:0000256" key="5">
    <source>
        <dbReference type="ARBA" id="ARBA00023163"/>
    </source>
</evidence>
<reference evidence="10 11" key="1">
    <citation type="submission" date="2024-09" db="EMBL/GenBank/DDBJ databases">
        <authorList>
            <person name="Sun Q."/>
            <person name="Mori K."/>
        </authorList>
    </citation>
    <scope>NUCLEOTIDE SEQUENCE [LARGE SCALE GENOMIC DNA]</scope>
    <source>
        <strain evidence="10 11">JCM 3028</strain>
    </source>
</reference>
<dbReference type="SMART" id="SM00448">
    <property type="entry name" value="REC"/>
    <property type="match status" value="1"/>
</dbReference>
<dbReference type="SUPFAM" id="SSF52172">
    <property type="entry name" value="CheY-like"/>
    <property type="match status" value="1"/>
</dbReference>
<accession>A0ABV5TGG4</accession>
<sequence length="239" mass="25661">MARVMLIEDDPSVREGLRLSLSRHGHEVDAAGTGEEGLRRLRVTPADIVVLDLMLPGLDGFEVCRRIRAGGPTPIVMLTARGDDLDVVSGLEAGADDYVVKPIRPRVLEARIRAVLRRGGPATEAEAGTGAGAGAGAGAGRVEHGDLVIDRGSLTVSKAGVQLVLPPLELRLLLELTATAGQVFSRQQLLESVWDLDFLGDSRLVDACVQRLRTKIEDVPSKPRYIQTVRGFGYRFGPL</sequence>
<dbReference type="PROSITE" id="PS51755">
    <property type="entry name" value="OMPR_PHOB"/>
    <property type="match status" value="1"/>
</dbReference>
<name>A0ABV5TGG4_9ACTN</name>
<evidence type="ECO:0000313" key="10">
    <source>
        <dbReference type="EMBL" id="MFB9676773.1"/>
    </source>
</evidence>
<evidence type="ECO:0000259" key="9">
    <source>
        <dbReference type="PROSITE" id="PS51755"/>
    </source>
</evidence>
<dbReference type="Pfam" id="PF00072">
    <property type="entry name" value="Response_reg"/>
    <property type="match status" value="1"/>
</dbReference>
<keyword evidence="2" id="KW-0902">Two-component regulatory system</keyword>
<comment type="caution">
    <text evidence="10">The sequence shown here is derived from an EMBL/GenBank/DDBJ whole genome shotgun (WGS) entry which is preliminary data.</text>
</comment>
<dbReference type="InterPro" id="IPR016032">
    <property type="entry name" value="Sig_transdc_resp-reg_C-effctor"/>
</dbReference>
<evidence type="ECO:0000256" key="7">
    <source>
        <dbReference type="PROSITE-ProRule" id="PRU01091"/>
    </source>
</evidence>